<keyword evidence="5" id="KW-0238">DNA-binding</keyword>
<evidence type="ECO:0000256" key="4">
    <source>
        <dbReference type="ARBA" id="ARBA00022833"/>
    </source>
</evidence>
<dbReference type="Pfam" id="PF12323">
    <property type="entry name" value="HTH_OrfB_IS605"/>
    <property type="match status" value="1"/>
</dbReference>
<evidence type="ECO:0000313" key="10">
    <source>
        <dbReference type="EMBL" id="AZG35510.1"/>
    </source>
</evidence>
<evidence type="ECO:0000256" key="2">
    <source>
        <dbReference type="ARBA" id="ARBA00022578"/>
    </source>
</evidence>
<evidence type="ECO:0000256" key="6">
    <source>
        <dbReference type="ARBA" id="ARBA00023172"/>
    </source>
</evidence>
<dbReference type="NCBIfam" id="NF040570">
    <property type="entry name" value="guided_TnpB"/>
    <property type="match status" value="1"/>
</dbReference>
<proteinExistence type="inferred from homology"/>
<feature type="domain" description="Probable transposase IS891/IS1136/IS1341" evidence="7">
    <location>
        <begin position="190"/>
        <end position="284"/>
    </location>
</feature>
<accession>A0ABM7BZB9</accession>
<keyword evidence="2" id="KW-0815">Transposition</keyword>
<gene>
    <name evidence="10" type="ORF">EGC80_11740</name>
</gene>
<dbReference type="Pfam" id="PF01385">
    <property type="entry name" value="OrfB_IS605"/>
    <property type="match status" value="1"/>
</dbReference>
<evidence type="ECO:0000259" key="8">
    <source>
        <dbReference type="Pfam" id="PF07282"/>
    </source>
</evidence>
<evidence type="ECO:0000313" key="11">
    <source>
        <dbReference type="Proteomes" id="UP000273778"/>
    </source>
</evidence>
<evidence type="ECO:0000256" key="3">
    <source>
        <dbReference type="ARBA" id="ARBA00022723"/>
    </source>
</evidence>
<dbReference type="InterPro" id="IPR001959">
    <property type="entry name" value="Transposase"/>
</dbReference>
<name>A0ABM7BZB9_9GAMM</name>
<evidence type="ECO:0000256" key="1">
    <source>
        <dbReference type="ARBA" id="ARBA00008761"/>
    </source>
</evidence>
<evidence type="ECO:0000256" key="5">
    <source>
        <dbReference type="ARBA" id="ARBA00023125"/>
    </source>
</evidence>
<dbReference type="InterPro" id="IPR010095">
    <property type="entry name" value="Cas12f1-like_TNB"/>
</dbReference>
<reference evidence="10 11" key="1">
    <citation type="submission" date="2018-11" db="EMBL/GenBank/DDBJ databases">
        <title>Shewanella sp. M2.</title>
        <authorList>
            <person name="Hwang Y.J."/>
            <person name="Hwang C.Y."/>
        </authorList>
    </citation>
    <scope>NUCLEOTIDE SEQUENCE [LARGE SCALE GENOMIC DNA]</scope>
    <source>
        <strain evidence="10 11">M2</strain>
    </source>
</reference>
<organism evidence="10 11">
    <name type="scientific">Shewanella psychromarinicola</name>
    <dbReference type="NCBI Taxonomy" id="2487742"/>
    <lineage>
        <taxon>Bacteria</taxon>
        <taxon>Pseudomonadati</taxon>
        <taxon>Pseudomonadota</taxon>
        <taxon>Gammaproteobacteria</taxon>
        <taxon>Alteromonadales</taxon>
        <taxon>Shewanellaceae</taxon>
        <taxon>Shewanella</taxon>
    </lineage>
</organism>
<keyword evidence="6" id="KW-0233">DNA recombination</keyword>
<dbReference type="EMBL" id="CP034073">
    <property type="protein sequence ID" value="AZG35510.1"/>
    <property type="molecule type" value="Genomic_DNA"/>
</dbReference>
<dbReference type="InterPro" id="IPR021027">
    <property type="entry name" value="Transposase_put_HTH"/>
</dbReference>
<protein>
    <submittedName>
        <fullName evidence="10">Transposase</fullName>
    </submittedName>
</protein>
<keyword evidence="4" id="KW-0862">Zinc</keyword>
<feature type="domain" description="Cas12f1-like TNB" evidence="8">
    <location>
        <begin position="297"/>
        <end position="361"/>
    </location>
</feature>
<evidence type="ECO:0000259" key="9">
    <source>
        <dbReference type="Pfam" id="PF12323"/>
    </source>
</evidence>
<evidence type="ECO:0000259" key="7">
    <source>
        <dbReference type="Pfam" id="PF01385"/>
    </source>
</evidence>
<keyword evidence="3" id="KW-0479">Metal-binding</keyword>
<dbReference type="RefSeq" id="WP_124693479.1">
    <property type="nucleotide sequence ID" value="NZ_CP034073.1"/>
</dbReference>
<dbReference type="Proteomes" id="UP000273778">
    <property type="component" value="Chromosome"/>
</dbReference>
<feature type="domain" description="Transposase putative helix-turn-helix" evidence="9">
    <location>
        <begin position="5"/>
        <end position="44"/>
    </location>
</feature>
<keyword evidence="11" id="KW-1185">Reference proteome</keyword>
<sequence>MKKPLRYNFRLKPTAEQEAKLIEFGSYARGLWNLLLSENLRRYRYDKTFLFYPEMSKLIKELKVFEEFSWLKSFDSAAAQQVARDLDTALKNSFSKSRLQKFPTFKVSFKQKKLHNDSFRCVNNSNCIRIENGAVSIPKIGKVPIVLHRKLVSEIKTVTVQLSHGKWNVSLTQEVECKTAKRVLHSIVGYDINSQHTVVGSNGWYAKNPKALKRSSTKLKQIQVQLSRREKGSSRWHKTKSRLNTLHGKISRQRLAFAHEVSCSIAKTSDIIVFEDLNVKGMQQFNGHMVNDNVMGMITSLTKYKVELNGGIYHEIGRFVKSTSICYQCKHPHKFGLIVREFACESCGLVQCRDLAAAKSIENTGENDLMATGIVARVTPKFQQKTSIKTKVFELSKFGVGTEKKEAA</sequence>
<dbReference type="Pfam" id="PF07282">
    <property type="entry name" value="Cas12f1-like_TNB"/>
    <property type="match status" value="1"/>
</dbReference>
<comment type="similarity">
    <text evidence="1">In the C-terminal section; belongs to the transposase 35 family.</text>
</comment>